<dbReference type="EMBL" id="QKZI01000021">
    <property type="protein sequence ID" value="PZX01217.1"/>
    <property type="molecule type" value="Genomic_DNA"/>
</dbReference>
<reference evidence="2 3" key="1">
    <citation type="submission" date="2018-06" db="EMBL/GenBank/DDBJ databases">
        <title>Genomic Encyclopedia of Type Strains, Phase IV (KMG-IV): sequencing the most valuable type-strain genomes for metagenomic binning, comparative biology and taxonomic classification.</title>
        <authorList>
            <person name="Goeker M."/>
        </authorList>
    </citation>
    <scope>NUCLEOTIDE SEQUENCE [LARGE SCALE GENOMIC DNA]</scope>
    <source>
        <strain evidence="2 3">DSM 5</strain>
    </source>
</reference>
<evidence type="ECO:0000313" key="3">
    <source>
        <dbReference type="Proteomes" id="UP000248646"/>
    </source>
</evidence>
<dbReference type="OrthoDB" id="2456396at2"/>
<keyword evidence="3" id="KW-1185">Reference proteome</keyword>
<feature type="transmembrane region" description="Helical" evidence="1">
    <location>
        <begin position="27"/>
        <end position="44"/>
    </location>
</feature>
<dbReference type="Pfam" id="PF13129">
    <property type="entry name" value="DUF3953"/>
    <property type="match status" value="1"/>
</dbReference>
<accession>A0A2W7MFK6</accession>
<dbReference type="InterPro" id="IPR025018">
    <property type="entry name" value="DUF3953"/>
</dbReference>
<comment type="caution">
    <text evidence="2">The sequence shown here is derived from an EMBL/GenBank/DDBJ whole genome shotgun (WGS) entry which is preliminary data.</text>
</comment>
<gene>
    <name evidence="2" type="ORF">C7437_1213</name>
</gene>
<keyword evidence="1" id="KW-0472">Membrane</keyword>
<keyword evidence="1" id="KW-1133">Transmembrane helix</keyword>
<dbReference type="Proteomes" id="UP000248646">
    <property type="component" value="Unassembled WGS sequence"/>
</dbReference>
<evidence type="ECO:0000313" key="2">
    <source>
        <dbReference type="EMBL" id="PZX01217.1"/>
    </source>
</evidence>
<dbReference type="AlphaFoldDB" id="A0A2W7MFK6"/>
<dbReference type="RefSeq" id="WP_111441092.1">
    <property type="nucleotide sequence ID" value="NZ_QKZI01000021.1"/>
</dbReference>
<sequence length="75" mass="7988">MKVIRVILAILLVSLAAYGLITGEYGVLPYIGLLSGAVLVVWAISEFQENRKALAVLFLLLSGFLLSGGILLLLS</sequence>
<organism evidence="2 3">
    <name type="scientific">Psychrobacillus insolitus</name>
    <dbReference type="NCBI Taxonomy" id="1461"/>
    <lineage>
        <taxon>Bacteria</taxon>
        <taxon>Bacillati</taxon>
        <taxon>Bacillota</taxon>
        <taxon>Bacilli</taxon>
        <taxon>Bacillales</taxon>
        <taxon>Bacillaceae</taxon>
        <taxon>Psychrobacillus</taxon>
    </lineage>
</organism>
<keyword evidence="1" id="KW-0812">Transmembrane</keyword>
<proteinExistence type="predicted"/>
<protein>
    <submittedName>
        <fullName evidence="2">Uncharacterized protein DUF3953</fullName>
    </submittedName>
</protein>
<evidence type="ECO:0000256" key="1">
    <source>
        <dbReference type="SAM" id="Phobius"/>
    </source>
</evidence>
<feature type="transmembrane region" description="Helical" evidence="1">
    <location>
        <begin position="53"/>
        <end position="74"/>
    </location>
</feature>
<name>A0A2W7MFK6_9BACI</name>